<gene>
    <name evidence="2" type="ORF">IAB31_10275</name>
</gene>
<organism evidence="2 3">
    <name type="scientific">Candidatus Choladousia intestinavium</name>
    <dbReference type="NCBI Taxonomy" id="2840727"/>
    <lineage>
        <taxon>Bacteria</taxon>
        <taxon>Bacillati</taxon>
        <taxon>Bacillota</taxon>
        <taxon>Clostridia</taxon>
        <taxon>Lachnospirales</taxon>
        <taxon>Lachnospiraceae</taxon>
        <taxon>Lachnospiraceae incertae sedis</taxon>
        <taxon>Candidatus Choladousia</taxon>
    </lineage>
</organism>
<dbReference type="InterPro" id="IPR003607">
    <property type="entry name" value="HD/PDEase_dom"/>
</dbReference>
<dbReference type="NCBIfam" id="TIGR00277">
    <property type="entry name" value="HDIG"/>
    <property type="match status" value="1"/>
</dbReference>
<comment type="caution">
    <text evidence="2">The sequence shown here is derived from an EMBL/GenBank/DDBJ whole genome shotgun (WGS) entry which is preliminary data.</text>
</comment>
<accession>A0A9D1DAA6</accession>
<evidence type="ECO:0000313" key="3">
    <source>
        <dbReference type="Proteomes" id="UP000886757"/>
    </source>
</evidence>
<reference evidence="2" key="2">
    <citation type="journal article" date="2021" name="PeerJ">
        <title>Extensive microbial diversity within the chicken gut microbiome revealed by metagenomics and culture.</title>
        <authorList>
            <person name="Gilroy R."/>
            <person name="Ravi A."/>
            <person name="Getino M."/>
            <person name="Pursley I."/>
            <person name="Horton D.L."/>
            <person name="Alikhan N.F."/>
            <person name="Baker D."/>
            <person name="Gharbi K."/>
            <person name="Hall N."/>
            <person name="Watson M."/>
            <person name="Adriaenssens E.M."/>
            <person name="Foster-Nyarko E."/>
            <person name="Jarju S."/>
            <person name="Secka A."/>
            <person name="Antonio M."/>
            <person name="Oren A."/>
            <person name="Chaudhuri R.R."/>
            <person name="La Ragione R."/>
            <person name="Hildebrand F."/>
            <person name="Pallen M.J."/>
        </authorList>
    </citation>
    <scope>NUCLEOTIDE SEQUENCE</scope>
    <source>
        <strain evidence="2">ChiSjej4B22-8148</strain>
    </source>
</reference>
<protein>
    <submittedName>
        <fullName evidence="2">HD domain-containing protein</fullName>
    </submittedName>
</protein>
<proteinExistence type="predicted"/>
<evidence type="ECO:0000313" key="2">
    <source>
        <dbReference type="EMBL" id="HIR14292.1"/>
    </source>
</evidence>
<dbReference type="PROSITE" id="PS51832">
    <property type="entry name" value="HD_GYP"/>
    <property type="match status" value="1"/>
</dbReference>
<dbReference type="CDD" id="cd00077">
    <property type="entry name" value="HDc"/>
    <property type="match status" value="1"/>
</dbReference>
<dbReference type="InterPro" id="IPR037522">
    <property type="entry name" value="HD_GYP_dom"/>
</dbReference>
<dbReference type="PANTHER" id="PTHR43155">
    <property type="entry name" value="CYCLIC DI-GMP PHOSPHODIESTERASE PA4108-RELATED"/>
    <property type="match status" value="1"/>
</dbReference>
<reference evidence="2" key="1">
    <citation type="submission" date="2020-10" db="EMBL/GenBank/DDBJ databases">
        <authorList>
            <person name="Gilroy R."/>
        </authorList>
    </citation>
    <scope>NUCLEOTIDE SEQUENCE</scope>
    <source>
        <strain evidence="2">ChiSjej4B22-8148</strain>
    </source>
</reference>
<dbReference type="EMBL" id="DVGK01000115">
    <property type="protein sequence ID" value="HIR14292.1"/>
    <property type="molecule type" value="Genomic_DNA"/>
</dbReference>
<dbReference type="Pfam" id="PF13487">
    <property type="entry name" value="HD_5"/>
    <property type="match status" value="1"/>
</dbReference>
<evidence type="ECO:0000259" key="1">
    <source>
        <dbReference type="PROSITE" id="PS51832"/>
    </source>
</evidence>
<dbReference type="AlphaFoldDB" id="A0A9D1DAA6"/>
<sequence length="210" mass="24321">MAERMREYKKKYPIIRISVAKEIMHGICVSNLAYRIGKEMNFSQEECYDLAVAGFLHDIGKMELVKYVYGHEEETLTIEEIKYVRRHSALGADALERMGYSPNIVEMVRYHHENCDGSGYPLNLTREDIPMGARVIRVCDVFAALTADRPYRKAFDPETAVELMIDEAKNYDIGVFLAFMRVIHEGNLEGLMENRETEEMLRRLTREVEG</sequence>
<name>A0A9D1DAA6_9FIRM</name>
<dbReference type="Proteomes" id="UP000886757">
    <property type="component" value="Unassembled WGS sequence"/>
</dbReference>
<dbReference type="Gene3D" id="1.10.3210.10">
    <property type="entry name" value="Hypothetical protein af1432"/>
    <property type="match status" value="1"/>
</dbReference>
<dbReference type="SMART" id="SM00471">
    <property type="entry name" value="HDc"/>
    <property type="match status" value="1"/>
</dbReference>
<dbReference type="SUPFAM" id="SSF109604">
    <property type="entry name" value="HD-domain/PDEase-like"/>
    <property type="match status" value="1"/>
</dbReference>
<feature type="domain" description="HD-GYP" evidence="1">
    <location>
        <begin position="1"/>
        <end position="196"/>
    </location>
</feature>
<dbReference type="PANTHER" id="PTHR43155:SF2">
    <property type="entry name" value="CYCLIC DI-GMP PHOSPHODIESTERASE PA4108"/>
    <property type="match status" value="1"/>
</dbReference>
<dbReference type="InterPro" id="IPR006675">
    <property type="entry name" value="HDIG_dom"/>
</dbReference>